<dbReference type="AlphaFoldDB" id="A0AAD9PWV9"/>
<sequence length="183" mass="20677">MALFHDFINVLRLTVGDISRALEDLNKAIDLSKDHGAAAAQAYTQRGLIHRLNREEKQSYEDFSKAAALGSTFAKSMVVQLNPYAAMCNKMLAEAINNISPIVISMGWKSSPKFSTVQQRDWSGRTQIGLQRNNEAGLSVPYQRKRRDALTPFMMEEILHSEDLQSVLNIYNRTRRNSRSTAE</sequence>
<reference evidence="2" key="1">
    <citation type="journal article" date="2023" name="G3 (Bethesda)">
        <title>Whole genome assembly and annotation of the endangered Caribbean coral Acropora cervicornis.</title>
        <authorList>
            <person name="Selwyn J.D."/>
            <person name="Vollmer S.V."/>
        </authorList>
    </citation>
    <scope>NUCLEOTIDE SEQUENCE</scope>
    <source>
        <strain evidence="2">K2</strain>
    </source>
</reference>
<comment type="caution">
    <text evidence="2">The sequence shown here is derived from an EMBL/GenBank/DDBJ whole genome shotgun (WGS) entry which is preliminary data.</text>
</comment>
<name>A0AAD9PWV9_ACRCE</name>
<organism evidence="2 3">
    <name type="scientific">Acropora cervicornis</name>
    <name type="common">Staghorn coral</name>
    <dbReference type="NCBI Taxonomy" id="6130"/>
    <lineage>
        <taxon>Eukaryota</taxon>
        <taxon>Metazoa</taxon>
        <taxon>Cnidaria</taxon>
        <taxon>Anthozoa</taxon>
        <taxon>Hexacorallia</taxon>
        <taxon>Scleractinia</taxon>
        <taxon>Astrocoeniina</taxon>
        <taxon>Acroporidae</taxon>
        <taxon>Acropora</taxon>
    </lineage>
</organism>
<evidence type="ECO:0000313" key="2">
    <source>
        <dbReference type="EMBL" id="KAK2550557.1"/>
    </source>
</evidence>
<proteinExistence type="inferred from homology"/>
<accession>A0AAD9PWV9</accession>
<dbReference type="InterPro" id="IPR011990">
    <property type="entry name" value="TPR-like_helical_dom_sf"/>
</dbReference>
<dbReference type="Proteomes" id="UP001249851">
    <property type="component" value="Unassembled WGS sequence"/>
</dbReference>
<dbReference type="GO" id="GO:0006570">
    <property type="term" value="P:tyrosine metabolic process"/>
    <property type="evidence" value="ECO:0007669"/>
    <property type="project" value="TreeGrafter"/>
</dbReference>
<gene>
    <name evidence="2" type="ORF">P5673_028760</name>
</gene>
<dbReference type="EMBL" id="JARQWQ010000109">
    <property type="protein sequence ID" value="KAK2550557.1"/>
    <property type="molecule type" value="Genomic_DNA"/>
</dbReference>
<reference evidence="2" key="2">
    <citation type="journal article" date="2023" name="Science">
        <title>Genomic signatures of disease resistance in endangered staghorn corals.</title>
        <authorList>
            <person name="Vollmer S.V."/>
            <person name="Selwyn J.D."/>
            <person name="Despard B.A."/>
            <person name="Roesel C.L."/>
        </authorList>
    </citation>
    <scope>NUCLEOTIDE SEQUENCE</scope>
    <source>
        <strain evidence="2">K2</strain>
    </source>
</reference>
<dbReference type="SUPFAM" id="SSF48452">
    <property type="entry name" value="TPR-like"/>
    <property type="match status" value="1"/>
</dbReference>
<evidence type="ECO:0000256" key="1">
    <source>
        <dbReference type="ARBA" id="ARBA00006995"/>
    </source>
</evidence>
<dbReference type="PANTHER" id="PTHR21405:SF0">
    <property type="entry name" value="TETRATRICOPEPTIDE REPEAT PROTEIN 36"/>
    <property type="match status" value="1"/>
</dbReference>
<evidence type="ECO:0000313" key="3">
    <source>
        <dbReference type="Proteomes" id="UP001249851"/>
    </source>
</evidence>
<dbReference type="PANTHER" id="PTHR21405">
    <property type="entry name" value="CDNA SEQUENCE BC021608"/>
    <property type="match status" value="1"/>
</dbReference>
<dbReference type="InterPro" id="IPR038906">
    <property type="entry name" value="TTC36"/>
</dbReference>
<dbReference type="Gene3D" id="1.25.40.10">
    <property type="entry name" value="Tetratricopeptide repeat domain"/>
    <property type="match status" value="1"/>
</dbReference>
<comment type="similarity">
    <text evidence="1">Belongs to the TTC36 family.</text>
</comment>
<protein>
    <submittedName>
        <fullName evidence="2">Tetratricopeptide repeat protein 36-like protein</fullName>
    </submittedName>
</protein>
<keyword evidence="3" id="KW-1185">Reference proteome</keyword>